<dbReference type="PANTHER" id="PTHR10044">
    <property type="entry name" value="INHIBITOR OF APOPTOSIS"/>
    <property type="match status" value="1"/>
</dbReference>
<comment type="caution">
    <text evidence="9">The sequence shown here is derived from an EMBL/GenBank/DDBJ whole genome shotgun (WGS) entry which is preliminary data.</text>
</comment>
<dbReference type="GO" id="GO:0005737">
    <property type="term" value="C:cytoplasm"/>
    <property type="evidence" value="ECO:0007669"/>
    <property type="project" value="TreeGrafter"/>
</dbReference>
<evidence type="ECO:0000256" key="4">
    <source>
        <dbReference type="ARBA" id="ARBA00022771"/>
    </source>
</evidence>
<dbReference type="InterPro" id="IPR013083">
    <property type="entry name" value="Znf_RING/FYVE/PHD"/>
</dbReference>
<dbReference type="SMART" id="SM00184">
    <property type="entry name" value="RING"/>
    <property type="match status" value="1"/>
</dbReference>
<dbReference type="SMART" id="SM00238">
    <property type="entry name" value="BIR"/>
    <property type="match status" value="2"/>
</dbReference>
<keyword evidence="3" id="KW-0479">Metal-binding</keyword>
<dbReference type="EMBL" id="JAACXV010013700">
    <property type="protein sequence ID" value="KAF7272759.1"/>
    <property type="molecule type" value="Genomic_DNA"/>
</dbReference>
<evidence type="ECO:0000256" key="7">
    <source>
        <dbReference type="SAM" id="MobiDB-lite"/>
    </source>
</evidence>
<gene>
    <name evidence="9" type="ORF">GWI33_014469</name>
</gene>
<reference evidence="9" key="1">
    <citation type="submission" date="2020-08" db="EMBL/GenBank/DDBJ databases">
        <title>Genome sequencing and assembly of the red palm weevil Rhynchophorus ferrugineus.</title>
        <authorList>
            <person name="Dias G.B."/>
            <person name="Bergman C.M."/>
            <person name="Manee M."/>
        </authorList>
    </citation>
    <scope>NUCLEOTIDE SEQUENCE</scope>
    <source>
        <strain evidence="9">AA-2017</strain>
        <tissue evidence="9">Whole larva</tissue>
    </source>
</reference>
<dbReference type="Gene3D" id="3.30.40.10">
    <property type="entry name" value="Zinc/RING finger domain, C3HC4 (zinc finger)"/>
    <property type="match status" value="1"/>
</dbReference>
<dbReference type="Proteomes" id="UP000625711">
    <property type="component" value="Unassembled WGS sequence"/>
</dbReference>
<dbReference type="OrthoDB" id="5855668at2759"/>
<evidence type="ECO:0000259" key="8">
    <source>
        <dbReference type="PROSITE" id="PS50089"/>
    </source>
</evidence>
<evidence type="ECO:0000313" key="9">
    <source>
        <dbReference type="EMBL" id="KAF7272759.1"/>
    </source>
</evidence>
<protein>
    <recommendedName>
        <fullName evidence="8">RING-type domain-containing protein</fullName>
    </recommendedName>
</protein>
<keyword evidence="2" id="KW-0053">Apoptosis</keyword>
<organism evidence="9 10">
    <name type="scientific">Rhynchophorus ferrugineus</name>
    <name type="common">Red palm weevil</name>
    <name type="synonym">Curculio ferrugineus</name>
    <dbReference type="NCBI Taxonomy" id="354439"/>
    <lineage>
        <taxon>Eukaryota</taxon>
        <taxon>Metazoa</taxon>
        <taxon>Ecdysozoa</taxon>
        <taxon>Arthropoda</taxon>
        <taxon>Hexapoda</taxon>
        <taxon>Insecta</taxon>
        <taxon>Pterygota</taxon>
        <taxon>Neoptera</taxon>
        <taxon>Endopterygota</taxon>
        <taxon>Coleoptera</taxon>
        <taxon>Polyphaga</taxon>
        <taxon>Cucujiformia</taxon>
        <taxon>Curculionidae</taxon>
        <taxon>Dryophthorinae</taxon>
        <taxon>Rhynchophorus</taxon>
    </lineage>
</organism>
<sequence length="342" mass="38383">MRDILIPGKYASLVMMSSCLQTSHTQTDNPTKAAISSSSHPPYQSYTERLKSYDTWRSLQVPKEDLARAGFFYKQHSDVVQCPYCLIEGYNWVKGDDPMKDHRTWNPNCPFVMNSIEHDNQIPTNDTCGLYGIQILPNSEPEDLTQLGIKRTNGPVQPSKHSIESRLETFKEWPKSMRQTPQQLAEAGFYYLGVGDQTICFYCGGGLKNWEETDDPWEEHAKWFPRCSYVFMKKGAEYIDLIKKQMQASVAVTETKEAPPAVVASSSIAAESQCYAKDSQECPSPTPPSDSKSLCKICYKNEVGIIFLPCGHVVACVDCATALRSCPICRKPLEATVRAFLS</sequence>
<evidence type="ECO:0000256" key="5">
    <source>
        <dbReference type="ARBA" id="ARBA00022833"/>
    </source>
</evidence>
<dbReference type="SUPFAM" id="SSF57924">
    <property type="entry name" value="Inhibitor of apoptosis (IAP) repeat"/>
    <property type="match status" value="2"/>
</dbReference>
<dbReference type="GO" id="GO:0051726">
    <property type="term" value="P:regulation of cell cycle"/>
    <property type="evidence" value="ECO:0007669"/>
    <property type="project" value="TreeGrafter"/>
</dbReference>
<dbReference type="GO" id="GO:0031398">
    <property type="term" value="P:positive regulation of protein ubiquitination"/>
    <property type="evidence" value="ECO:0007669"/>
    <property type="project" value="TreeGrafter"/>
</dbReference>
<dbReference type="GO" id="GO:0061630">
    <property type="term" value="F:ubiquitin protein ligase activity"/>
    <property type="evidence" value="ECO:0007669"/>
    <property type="project" value="TreeGrafter"/>
</dbReference>
<dbReference type="FunFam" id="1.10.1170.10:FF:000002">
    <property type="entry name" value="Baculoviral IAP repeat containing 7"/>
    <property type="match status" value="1"/>
</dbReference>
<dbReference type="PANTHER" id="PTHR10044:SF139">
    <property type="entry name" value="DEATH-ASSOCIATED INHIBITOR OF APOPTOSIS 2"/>
    <property type="match status" value="1"/>
</dbReference>
<dbReference type="Gene3D" id="1.10.1170.10">
    <property type="entry name" value="Inhibitor Of Apoptosis Protein (2mihbC-IAP-1), Chain A"/>
    <property type="match status" value="2"/>
</dbReference>
<dbReference type="InterPro" id="IPR001841">
    <property type="entry name" value="Znf_RING"/>
</dbReference>
<dbReference type="PROSITE" id="PS50143">
    <property type="entry name" value="BIR_REPEAT_2"/>
    <property type="match status" value="2"/>
</dbReference>
<dbReference type="Pfam" id="PF00653">
    <property type="entry name" value="BIR"/>
    <property type="match status" value="2"/>
</dbReference>
<dbReference type="Pfam" id="PF13920">
    <property type="entry name" value="zf-C3HC4_3"/>
    <property type="match status" value="1"/>
</dbReference>
<keyword evidence="5" id="KW-0862">Zinc</keyword>
<dbReference type="GO" id="GO:0043066">
    <property type="term" value="P:negative regulation of apoptotic process"/>
    <property type="evidence" value="ECO:0007669"/>
    <property type="project" value="TreeGrafter"/>
</dbReference>
<dbReference type="FunFam" id="1.10.1170.10:FF:000003">
    <property type="entry name" value="E3 ubiquitin-protein ligase XIAP"/>
    <property type="match status" value="1"/>
</dbReference>
<evidence type="ECO:0000256" key="2">
    <source>
        <dbReference type="ARBA" id="ARBA00022703"/>
    </source>
</evidence>
<dbReference type="GO" id="GO:0008270">
    <property type="term" value="F:zinc ion binding"/>
    <property type="evidence" value="ECO:0007669"/>
    <property type="project" value="UniProtKB-KW"/>
</dbReference>
<dbReference type="GO" id="GO:0005634">
    <property type="term" value="C:nucleus"/>
    <property type="evidence" value="ECO:0007669"/>
    <property type="project" value="TreeGrafter"/>
</dbReference>
<keyword evidence="10" id="KW-1185">Reference proteome</keyword>
<evidence type="ECO:0000313" key="10">
    <source>
        <dbReference type="Proteomes" id="UP000625711"/>
    </source>
</evidence>
<evidence type="ECO:0000256" key="6">
    <source>
        <dbReference type="PROSITE-ProRule" id="PRU00175"/>
    </source>
</evidence>
<accession>A0A834MCB2</accession>
<keyword evidence="4 6" id="KW-0863">Zinc-finger</keyword>
<feature type="domain" description="RING-type" evidence="8">
    <location>
        <begin position="295"/>
        <end position="330"/>
    </location>
</feature>
<dbReference type="PROSITE" id="PS01282">
    <property type="entry name" value="BIR_REPEAT_1"/>
    <property type="match status" value="2"/>
</dbReference>
<dbReference type="PROSITE" id="PS50089">
    <property type="entry name" value="ZF_RING_2"/>
    <property type="match status" value="1"/>
</dbReference>
<proteinExistence type="inferred from homology"/>
<evidence type="ECO:0000256" key="1">
    <source>
        <dbReference type="ARBA" id="ARBA00006672"/>
    </source>
</evidence>
<dbReference type="GO" id="GO:0043027">
    <property type="term" value="F:cysteine-type endopeptidase inhibitor activity involved in apoptotic process"/>
    <property type="evidence" value="ECO:0007669"/>
    <property type="project" value="TreeGrafter"/>
</dbReference>
<feature type="region of interest" description="Disordered" evidence="7">
    <location>
        <begin position="24"/>
        <end position="43"/>
    </location>
</feature>
<dbReference type="InterPro" id="IPR001370">
    <property type="entry name" value="BIR_rpt"/>
</dbReference>
<dbReference type="InterPro" id="IPR050784">
    <property type="entry name" value="IAP"/>
</dbReference>
<dbReference type="CDD" id="cd00022">
    <property type="entry name" value="BIR"/>
    <property type="match status" value="2"/>
</dbReference>
<evidence type="ECO:0000256" key="3">
    <source>
        <dbReference type="ARBA" id="ARBA00022723"/>
    </source>
</evidence>
<dbReference type="GO" id="GO:0006915">
    <property type="term" value="P:apoptotic process"/>
    <property type="evidence" value="ECO:0007669"/>
    <property type="project" value="UniProtKB-KW"/>
</dbReference>
<comment type="similarity">
    <text evidence="1">Belongs to the IAP family.</text>
</comment>
<dbReference type="AlphaFoldDB" id="A0A834MCB2"/>
<name>A0A834MCB2_RHYFE</name>